<reference evidence="3 4" key="1">
    <citation type="submission" date="2019-09" db="EMBL/GenBank/DDBJ databases">
        <title>Report of infection by Mycobacterium simiae a patient suffering from pulmonary tuberculosis.</title>
        <authorList>
            <person name="Mohanty P.S."/>
            <person name="Bansal A.K."/>
            <person name="Singh H."/>
            <person name="Sharma S."/>
            <person name="Patil S.A."/>
            <person name="Upadhaya P."/>
            <person name="Singh P.K."/>
            <person name="Kumar D."/>
            <person name="Kumar S."/>
            <person name="Singh R.K."/>
            <person name="Chaudhary B."/>
        </authorList>
    </citation>
    <scope>NUCLEOTIDE SEQUENCE [LARGE SCALE GENOMIC DNA]</scope>
    <source>
        <strain evidence="3 4">JAL-560-SIM</strain>
    </source>
</reference>
<dbReference type="PANTHER" id="PTHR46766">
    <property type="entry name" value="GLUTAMINE-RICH PROTEIN 2"/>
    <property type="match status" value="1"/>
</dbReference>
<gene>
    <name evidence="3" type="ORF">F0Q45_27055</name>
</gene>
<sequence length="103" mass="9610">MPPEVNSARIFAGAGSGPLHAAAGGWEGLAADLRASAASFDAVVAGLTGGPWAGPAAVSMAAAAAPYVGWLSAAAGLAEVSAGQARAAAGAFEAALAATVHPG</sequence>
<evidence type="ECO:0000259" key="2">
    <source>
        <dbReference type="Pfam" id="PF00823"/>
    </source>
</evidence>
<dbReference type="SUPFAM" id="SSF140459">
    <property type="entry name" value="PE/PPE dimer-like"/>
    <property type="match status" value="1"/>
</dbReference>
<dbReference type="OrthoDB" id="4753752at2"/>
<dbReference type="EMBL" id="VTZN01000597">
    <property type="protein sequence ID" value="KAA1238280.1"/>
    <property type="molecule type" value="Genomic_DNA"/>
</dbReference>
<evidence type="ECO:0000313" key="3">
    <source>
        <dbReference type="EMBL" id="KAA1238280.1"/>
    </source>
</evidence>
<keyword evidence="4" id="KW-1185">Reference proteome</keyword>
<evidence type="ECO:0000256" key="1">
    <source>
        <dbReference type="ARBA" id="ARBA00010652"/>
    </source>
</evidence>
<accession>A0A5B1AS67</accession>
<name>A0A5B1AS67_MYCSI</name>
<comment type="caution">
    <text evidence="3">The sequence shown here is derived from an EMBL/GenBank/DDBJ whole genome shotgun (WGS) entry which is preliminary data.</text>
</comment>
<feature type="domain" description="PPE" evidence="2">
    <location>
        <begin position="1"/>
        <end position="102"/>
    </location>
</feature>
<proteinExistence type="inferred from homology"/>
<dbReference type="InterPro" id="IPR000030">
    <property type="entry name" value="PPE_dom"/>
</dbReference>
<evidence type="ECO:0000313" key="4">
    <source>
        <dbReference type="Proteomes" id="UP000324701"/>
    </source>
</evidence>
<dbReference type="Pfam" id="PF00823">
    <property type="entry name" value="PPE"/>
    <property type="match status" value="1"/>
</dbReference>
<dbReference type="Proteomes" id="UP000324701">
    <property type="component" value="Unassembled WGS sequence"/>
</dbReference>
<feature type="non-terminal residue" evidence="3">
    <location>
        <position position="103"/>
    </location>
</feature>
<dbReference type="PANTHER" id="PTHR46766:SF1">
    <property type="entry name" value="GLUTAMINE-RICH PROTEIN 2"/>
    <property type="match status" value="1"/>
</dbReference>
<protein>
    <submittedName>
        <fullName evidence="3">PPE family protein</fullName>
    </submittedName>
</protein>
<dbReference type="GO" id="GO:0052572">
    <property type="term" value="P:response to host immune response"/>
    <property type="evidence" value="ECO:0007669"/>
    <property type="project" value="TreeGrafter"/>
</dbReference>
<dbReference type="InterPro" id="IPR038332">
    <property type="entry name" value="PPE_sf"/>
</dbReference>
<organism evidence="3 4">
    <name type="scientific">Mycobacterium simiae</name>
    <name type="common">Mycobacterium habana</name>
    <dbReference type="NCBI Taxonomy" id="1784"/>
    <lineage>
        <taxon>Bacteria</taxon>
        <taxon>Bacillati</taxon>
        <taxon>Actinomycetota</taxon>
        <taxon>Actinomycetes</taxon>
        <taxon>Mycobacteriales</taxon>
        <taxon>Mycobacteriaceae</taxon>
        <taxon>Mycobacterium</taxon>
        <taxon>Mycobacterium simiae complex</taxon>
    </lineage>
</organism>
<dbReference type="AlphaFoldDB" id="A0A5B1AS67"/>
<dbReference type="Gene3D" id="1.20.1260.20">
    <property type="entry name" value="PPE superfamily"/>
    <property type="match status" value="1"/>
</dbReference>
<comment type="similarity">
    <text evidence="1">Belongs to the mycobacterial PPE family.</text>
</comment>